<keyword evidence="8" id="KW-0325">Glycoprotein</keyword>
<feature type="transmembrane region" description="Helical" evidence="11">
    <location>
        <begin position="151"/>
        <end position="175"/>
    </location>
</feature>
<evidence type="ECO:0000256" key="11">
    <source>
        <dbReference type="SAM" id="Phobius"/>
    </source>
</evidence>
<keyword evidence="13" id="KW-0012">Acyltransferase</keyword>
<gene>
    <name evidence="13" type="ORF">AWRI3578_g380</name>
</gene>
<dbReference type="PANTHER" id="PTHR12560">
    <property type="entry name" value="LONGEVITY ASSURANCE FACTOR 1 LAG1"/>
    <property type="match status" value="1"/>
</dbReference>
<dbReference type="GO" id="GO:0050291">
    <property type="term" value="F:sphingosine N-acyltransferase activity"/>
    <property type="evidence" value="ECO:0007669"/>
    <property type="project" value="InterPro"/>
</dbReference>
<keyword evidence="7 9" id="KW-0472">Membrane</keyword>
<comment type="subcellular location">
    <subcellularLocation>
        <location evidence="1">Endoplasmic reticulum membrane</location>
        <topology evidence="1">Multi-pass membrane protein</topology>
    </subcellularLocation>
</comment>
<dbReference type="GO" id="GO:0005789">
    <property type="term" value="C:endoplasmic reticulum membrane"/>
    <property type="evidence" value="ECO:0007669"/>
    <property type="project" value="UniProtKB-SubCell"/>
</dbReference>
<dbReference type="InterPro" id="IPR016439">
    <property type="entry name" value="Lag1/Lac1-like"/>
</dbReference>
<sequence length="428" mass="50581">MSKEETNNDAFQVDNLNTARNAVDKKRTTSISFSKSTNLSGTKNVTSRGRTRSRGSSVGKIDLHGDTMPLLNNQYYSEKSGNTAPFMKKTITISKENFWMIPLTIFLSIQALYYISGNRTDSNFLHKFVTLSYHDEKTGLYGKGINDLAFVFSYMVFFTFFRDFIMFMIIRPLAIRLLHIYKVSKLRRMMEQCYSIVYYGISGPMGLLVMKYSSNLWLFNTENMYKSYPDTQLNFYFKLFYLVQAAFWVQQACILVLQLEKPRKDYQELIFHHIVTLLLIWLSYVFHFQQMGLSIYITMDVSDFFLSLSKVLNYLESIFVTPVFLLFIGSWIYLRHYINLKILYSLIWEFKEVGPYVLDFAQQQYKCWISRPIIFVLIFSLQCLNLFWLFLIFRILYRLVFQGVQKDERSDSDSDDDEIETETKDKMD</sequence>
<dbReference type="OrthoDB" id="3053196at2759"/>
<evidence type="ECO:0000259" key="12">
    <source>
        <dbReference type="PROSITE" id="PS50922"/>
    </source>
</evidence>
<dbReference type="PANTHER" id="PTHR12560:SF11">
    <property type="entry name" value="CERAMIDE SYNTHASE LAC1-RELATED"/>
    <property type="match status" value="1"/>
</dbReference>
<dbReference type="AlphaFoldDB" id="A0A1E5RW22"/>
<evidence type="ECO:0000256" key="8">
    <source>
        <dbReference type="ARBA" id="ARBA00023180"/>
    </source>
</evidence>
<feature type="compositionally biased region" description="Polar residues" evidence="10">
    <location>
        <begin position="34"/>
        <end position="44"/>
    </location>
</feature>
<dbReference type="Proteomes" id="UP000095605">
    <property type="component" value="Unassembled WGS sequence"/>
</dbReference>
<dbReference type="EMBL" id="LPNL01000002">
    <property type="protein sequence ID" value="OEJ91056.1"/>
    <property type="molecule type" value="Genomic_DNA"/>
</dbReference>
<evidence type="ECO:0000256" key="4">
    <source>
        <dbReference type="ARBA" id="ARBA00022692"/>
    </source>
</evidence>
<comment type="similarity">
    <text evidence="2">Belongs to the sphingosine N-acyltransferase family.</text>
</comment>
<evidence type="ECO:0000256" key="7">
    <source>
        <dbReference type="ARBA" id="ARBA00023136"/>
    </source>
</evidence>
<name>A0A1E5RW22_9ASCO</name>
<evidence type="ECO:0000256" key="5">
    <source>
        <dbReference type="ARBA" id="ARBA00022824"/>
    </source>
</evidence>
<evidence type="ECO:0000313" key="14">
    <source>
        <dbReference type="Proteomes" id="UP000095605"/>
    </source>
</evidence>
<evidence type="ECO:0000256" key="3">
    <source>
        <dbReference type="ARBA" id="ARBA00022679"/>
    </source>
</evidence>
<feature type="transmembrane region" description="Helical" evidence="11">
    <location>
        <begin position="196"/>
        <end position="219"/>
    </location>
</feature>
<comment type="caution">
    <text evidence="13">The sequence shown here is derived from an EMBL/GenBank/DDBJ whole genome shotgun (WGS) entry which is preliminary data.</text>
</comment>
<keyword evidence="14" id="KW-1185">Reference proteome</keyword>
<feature type="region of interest" description="Disordered" evidence="10">
    <location>
        <begin position="34"/>
        <end position="65"/>
    </location>
</feature>
<evidence type="ECO:0000313" key="13">
    <source>
        <dbReference type="EMBL" id="OEJ91056.1"/>
    </source>
</evidence>
<accession>A0A1E5RW22</accession>
<keyword evidence="3 13" id="KW-0808">Transferase</keyword>
<keyword evidence="4 9" id="KW-0812">Transmembrane</keyword>
<evidence type="ECO:0000256" key="9">
    <source>
        <dbReference type="PROSITE-ProRule" id="PRU00205"/>
    </source>
</evidence>
<keyword evidence="6 11" id="KW-1133">Transmembrane helix</keyword>
<evidence type="ECO:0000256" key="2">
    <source>
        <dbReference type="ARBA" id="ARBA00009808"/>
    </source>
</evidence>
<dbReference type="Pfam" id="PF03798">
    <property type="entry name" value="TRAM_LAG1_CLN8"/>
    <property type="match status" value="1"/>
</dbReference>
<dbReference type="PROSITE" id="PS50922">
    <property type="entry name" value="TLC"/>
    <property type="match status" value="1"/>
</dbReference>
<evidence type="ECO:0000256" key="10">
    <source>
        <dbReference type="SAM" id="MobiDB-lite"/>
    </source>
</evidence>
<evidence type="ECO:0000256" key="1">
    <source>
        <dbReference type="ARBA" id="ARBA00004477"/>
    </source>
</evidence>
<dbReference type="InterPro" id="IPR006634">
    <property type="entry name" value="TLC-dom"/>
</dbReference>
<proteinExistence type="inferred from homology"/>
<feature type="transmembrane region" description="Helical" evidence="11">
    <location>
        <begin position="311"/>
        <end position="334"/>
    </location>
</feature>
<feature type="transmembrane region" description="Helical" evidence="11">
    <location>
        <begin position="269"/>
        <end position="291"/>
    </location>
</feature>
<evidence type="ECO:0000256" key="6">
    <source>
        <dbReference type="ARBA" id="ARBA00022989"/>
    </source>
</evidence>
<organism evidence="13 14">
    <name type="scientific">Hanseniaspora opuntiae</name>
    <dbReference type="NCBI Taxonomy" id="211096"/>
    <lineage>
        <taxon>Eukaryota</taxon>
        <taxon>Fungi</taxon>
        <taxon>Dikarya</taxon>
        <taxon>Ascomycota</taxon>
        <taxon>Saccharomycotina</taxon>
        <taxon>Saccharomycetes</taxon>
        <taxon>Saccharomycodales</taxon>
        <taxon>Saccharomycodaceae</taxon>
        <taxon>Hanseniaspora</taxon>
    </lineage>
</organism>
<feature type="domain" description="TLC" evidence="12">
    <location>
        <begin position="184"/>
        <end position="401"/>
    </location>
</feature>
<feature type="transmembrane region" description="Helical" evidence="11">
    <location>
        <begin position="373"/>
        <end position="397"/>
    </location>
</feature>
<reference evidence="14" key="1">
    <citation type="journal article" date="2016" name="Genome Announc.">
        <title>Genome sequences of three species of Hanseniaspora isolated from spontaneous wine fermentations.</title>
        <authorList>
            <person name="Sternes P.R."/>
            <person name="Lee D."/>
            <person name="Kutyna D.R."/>
            <person name="Borneman A.R."/>
        </authorList>
    </citation>
    <scope>NUCLEOTIDE SEQUENCE [LARGE SCALE GENOMIC DNA]</scope>
    <source>
        <strain evidence="14">AWRI3578</strain>
    </source>
</reference>
<feature type="transmembrane region" description="Helical" evidence="11">
    <location>
        <begin position="97"/>
        <end position="115"/>
    </location>
</feature>
<feature type="region of interest" description="Disordered" evidence="10">
    <location>
        <begin position="407"/>
        <end position="428"/>
    </location>
</feature>
<keyword evidence="5" id="KW-0256">Endoplasmic reticulum</keyword>
<dbReference type="GO" id="GO:0046513">
    <property type="term" value="P:ceramide biosynthetic process"/>
    <property type="evidence" value="ECO:0007669"/>
    <property type="project" value="InterPro"/>
</dbReference>
<dbReference type="SMART" id="SM00724">
    <property type="entry name" value="TLC"/>
    <property type="match status" value="1"/>
</dbReference>
<feature type="transmembrane region" description="Helical" evidence="11">
    <location>
        <begin position="239"/>
        <end position="257"/>
    </location>
</feature>
<protein>
    <submittedName>
        <fullName evidence="13">Sphingosine N-acyltransferase LAG1</fullName>
    </submittedName>
</protein>